<keyword evidence="2" id="KW-1185">Reference proteome</keyword>
<sequence length="137" mass="15372">MAGTPALSIAEVIGVNHNIASLFYHENREIIAEHNAHEALLEVEVEVEVEVDESFFVQTSQRQKRPGDAGKVAVFRPLRRGGRIHAIMLSDCWNRDVYGHSKENTADSIVYSDACMLIECLMPRNSAMKESTTQMLQ</sequence>
<protein>
    <submittedName>
        <fullName evidence="1">Uncharacterized protein</fullName>
    </submittedName>
</protein>
<dbReference type="EMBL" id="CP023036">
    <property type="protein sequence ID" value="AXY21681.1"/>
    <property type="molecule type" value="Genomic_DNA"/>
</dbReference>
<gene>
    <name evidence="1" type="ORF">CD178_00881</name>
</gene>
<organism evidence="1 2">
    <name type="scientific">Komagataeibacter saccharivorans</name>
    <dbReference type="NCBI Taxonomy" id="265959"/>
    <lineage>
        <taxon>Bacteria</taxon>
        <taxon>Pseudomonadati</taxon>
        <taxon>Pseudomonadota</taxon>
        <taxon>Alphaproteobacteria</taxon>
        <taxon>Acetobacterales</taxon>
        <taxon>Acetobacteraceae</taxon>
        <taxon>Komagataeibacter</taxon>
    </lineage>
</organism>
<dbReference type="KEGG" id="ksc:CD178_00881"/>
<reference evidence="1 2" key="1">
    <citation type="submission" date="2017-08" db="EMBL/GenBank/DDBJ databases">
        <title>Complete genome sequence of Gluconacetobacter saccharivorans CV1 isolated from Fermented Vinegar.</title>
        <authorList>
            <person name="Kim S.-Y."/>
        </authorList>
    </citation>
    <scope>NUCLEOTIDE SEQUENCE [LARGE SCALE GENOMIC DNA]</scope>
    <source>
        <strain evidence="1 2">CV1</strain>
    </source>
</reference>
<proteinExistence type="predicted"/>
<accession>A0A347W9Y8</accession>
<evidence type="ECO:0000313" key="2">
    <source>
        <dbReference type="Proteomes" id="UP000264120"/>
    </source>
</evidence>
<dbReference type="Proteomes" id="UP000264120">
    <property type="component" value="Chromosome"/>
</dbReference>
<dbReference type="AlphaFoldDB" id="A0A347W9Y8"/>
<evidence type="ECO:0000313" key="1">
    <source>
        <dbReference type="EMBL" id="AXY21681.1"/>
    </source>
</evidence>
<name>A0A347W9Y8_9PROT</name>